<dbReference type="AlphaFoldDB" id="A0A370QNL5"/>
<comment type="caution">
    <text evidence="1">The sequence shown here is derived from an EMBL/GenBank/DDBJ whole genome shotgun (WGS) entry which is preliminary data.</text>
</comment>
<protein>
    <submittedName>
        <fullName evidence="1">Putative lipoprotein</fullName>
    </submittedName>
</protein>
<dbReference type="RefSeq" id="WP_115459037.1">
    <property type="nucleotide sequence ID" value="NZ_QRAP01000006.1"/>
</dbReference>
<evidence type="ECO:0000313" key="2">
    <source>
        <dbReference type="Proteomes" id="UP000254848"/>
    </source>
</evidence>
<dbReference type="EMBL" id="QRAP01000006">
    <property type="protein sequence ID" value="RDK89922.1"/>
    <property type="molecule type" value="Genomic_DNA"/>
</dbReference>
<sequence length="173" mass="18081">MKLWKIAGCTMIVAAVAGCSSNPRGVEMFGDLPTSPAVGANAPVNGPAIKGSVNIRQRMALPPTAVVTVTLSDISLADAPAKIVAQKAFRTEGSQAPFYFTLPYEQELIQPQHRIILSAAISVDGKLLFVTDTVNEVINNNAGTQKDLLLVPASPEAATPMRDEAASGITLAP</sequence>
<accession>A0A370QNL5</accession>
<reference evidence="1 2" key="1">
    <citation type="submission" date="2018-07" db="EMBL/GenBank/DDBJ databases">
        <title>Genomic Encyclopedia of Type Strains, Phase IV (KMG-IV): sequencing the most valuable type-strain genomes for metagenomic binning, comparative biology and taxonomic classification.</title>
        <authorList>
            <person name="Goeker M."/>
        </authorList>
    </citation>
    <scope>NUCLEOTIDE SEQUENCE [LARGE SCALE GENOMIC DNA]</scope>
    <source>
        <strain evidence="1 2">DSM 103736</strain>
    </source>
</reference>
<dbReference type="Pfam" id="PF09619">
    <property type="entry name" value="YscW"/>
    <property type="match status" value="1"/>
</dbReference>
<evidence type="ECO:0000313" key="1">
    <source>
        <dbReference type="EMBL" id="RDK89922.1"/>
    </source>
</evidence>
<dbReference type="InterPro" id="IPR053196">
    <property type="entry name" value="Lipoprotein_YbaY-like"/>
</dbReference>
<dbReference type="PANTHER" id="PTHR38013">
    <property type="entry name" value="GLYCOPROTEIN/POLYSACCHARIDE METABOLISM"/>
    <property type="match status" value="1"/>
</dbReference>
<keyword evidence="2" id="KW-1185">Reference proteome</keyword>
<dbReference type="InterPro" id="IPR039366">
    <property type="entry name" value="Pilotin"/>
</dbReference>
<dbReference type="PROSITE" id="PS51257">
    <property type="entry name" value="PROKAR_LIPOPROTEIN"/>
    <property type="match status" value="1"/>
</dbReference>
<organism evidence="1 2">
    <name type="scientific">Enterobacillus tribolii</name>
    <dbReference type="NCBI Taxonomy" id="1487935"/>
    <lineage>
        <taxon>Bacteria</taxon>
        <taxon>Pseudomonadati</taxon>
        <taxon>Pseudomonadota</taxon>
        <taxon>Gammaproteobacteria</taxon>
        <taxon>Enterobacterales</taxon>
        <taxon>Hafniaceae</taxon>
        <taxon>Enterobacillus</taxon>
    </lineage>
</organism>
<dbReference type="OrthoDB" id="5348860at2"/>
<proteinExistence type="predicted"/>
<name>A0A370QNL5_9GAMM</name>
<keyword evidence="1" id="KW-0449">Lipoprotein</keyword>
<gene>
    <name evidence="1" type="ORF">C8D90_106127</name>
</gene>
<dbReference type="PANTHER" id="PTHR38013:SF1">
    <property type="entry name" value="GLYCOPROTEIN_POLYSACCHARIDE METABOLISM"/>
    <property type="match status" value="1"/>
</dbReference>
<dbReference type="Proteomes" id="UP000254848">
    <property type="component" value="Unassembled WGS sequence"/>
</dbReference>